<dbReference type="SUPFAM" id="SSF52141">
    <property type="entry name" value="Uracil-DNA glycosylase-like"/>
    <property type="match status" value="1"/>
</dbReference>
<feature type="active site" description="Proton acceptor" evidence="9 10">
    <location>
        <position position="65"/>
    </location>
</feature>
<proteinExistence type="inferred from homology"/>
<dbReference type="GO" id="GO:0097510">
    <property type="term" value="P:base-excision repair, AP site formation via deaminated base removal"/>
    <property type="evidence" value="ECO:0007669"/>
    <property type="project" value="TreeGrafter"/>
</dbReference>
<keyword evidence="7 9" id="KW-0378">Hydrolase</keyword>
<evidence type="ECO:0000256" key="6">
    <source>
        <dbReference type="ARBA" id="ARBA00022763"/>
    </source>
</evidence>
<dbReference type="SMART" id="SM00986">
    <property type="entry name" value="UDG"/>
    <property type="match status" value="1"/>
</dbReference>
<evidence type="ECO:0000256" key="1">
    <source>
        <dbReference type="ARBA" id="ARBA00001400"/>
    </source>
</evidence>
<dbReference type="GO" id="GO:0005737">
    <property type="term" value="C:cytoplasm"/>
    <property type="evidence" value="ECO:0007669"/>
    <property type="project" value="UniProtKB-SubCell"/>
</dbReference>
<name>A0A8T4HDI2_9SPHI</name>
<dbReference type="InterPro" id="IPR036895">
    <property type="entry name" value="Uracil-DNA_glycosylase-like_sf"/>
</dbReference>
<dbReference type="PANTHER" id="PTHR11264:SF0">
    <property type="entry name" value="URACIL-DNA GLYCOSYLASE"/>
    <property type="match status" value="1"/>
</dbReference>
<evidence type="ECO:0000259" key="12">
    <source>
        <dbReference type="SMART" id="SM00986"/>
    </source>
</evidence>
<dbReference type="Gene3D" id="3.40.470.10">
    <property type="entry name" value="Uracil-DNA glycosylase-like domain"/>
    <property type="match status" value="1"/>
</dbReference>
<dbReference type="FunFam" id="3.40.470.10:FF:000001">
    <property type="entry name" value="Uracil-DNA glycosylase"/>
    <property type="match status" value="1"/>
</dbReference>
<dbReference type="PROSITE" id="PS00130">
    <property type="entry name" value="U_DNA_GLYCOSYLASE"/>
    <property type="match status" value="1"/>
</dbReference>
<dbReference type="NCBIfam" id="NF003592">
    <property type="entry name" value="PRK05254.1-5"/>
    <property type="match status" value="1"/>
</dbReference>
<comment type="subcellular location">
    <subcellularLocation>
        <location evidence="9">Cytoplasm</location>
    </subcellularLocation>
</comment>
<keyword evidence="8 9" id="KW-0234">DNA repair</keyword>
<evidence type="ECO:0000256" key="5">
    <source>
        <dbReference type="ARBA" id="ARBA00018429"/>
    </source>
</evidence>
<dbReference type="HAMAP" id="MF_00148">
    <property type="entry name" value="UDG"/>
    <property type="match status" value="1"/>
</dbReference>
<dbReference type="RefSeq" id="WP_353546920.1">
    <property type="nucleotide sequence ID" value="NZ_JAGKSB010000007.1"/>
</dbReference>
<comment type="similarity">
    <text evidence="3 9 11">Belongs to the uracil-DNA glycosylase (UDG) superfamily. UNG family.</text>
</comment>
<dbReference type="EC" id="3.2.2.27" evidence="4 9"/>
<dbReference type="Pfam" id="PF03167">
    <property type="entry name" value="UDG"/>
    <property type="match status" value="1"/>
</dbReference>
<dbReference type="Proteomes" id="UP000679691">
    <property type="component" value="Unassembled WGS sequence"/>
</dbReference>
<dbReference type="AlphaFoldDB" id="A0A8T4HDI2"/>
<dbReference type="NCBIfam" id="NF003591">
    <property type="entry name" value="PRK05254.1-4"/>
    <property type="match status" value="1"/>
</dbReference>
<evidence type="ECO:0000256" key="9">
    <source>
        <dbReference type="HAMAP-Rule" id="MF_00148"/>
    </source>
</evidence>
<dbReference type="NCBIfam" id="TIGR00628">
    <property type="entry name" value="ung"/>
    <property type="match status" value="1"/>
</dbReference>
<dbReference type="InterPro" id="IPR005122">
    <property type="entry name" value="Uracil-DNA_glycosylase-like"/>
</dbReference>
<gene>
    <name evidence="9 13" type="primary">ung</name>
    <name evidence="13" type="ORF">J5U18_07610</name>
</gene>
<comment type="function">
    <text evidence="2 9 11">Excises uracil residues from the DNA which can arise as a result of misincorporation of dUMP residues by DNA polymerase or due to deamination of cytosine.</text>
</comment>
<reference evidence="13" key="1">
    <citation type="submission" date="2021-03" db="EMBL/GenBank/DDBJ databases">
        <authorList>
            <person name="Lu T."/>
            <person name="Wang Q."/>
            <person name="Han X."/>
        </authorList>
    </citation>
    <scope>NUCLEOTIDE SEQUENCE</scope>
    <source>
        <strain evidence="13">WQ 2009</strain>
    </source>
</reference>
<keyword evidence="14" id="KW-1185">Reference proteome</keyword>
<keyword evidence="13" id="KW-0326">Glycosidase</keyword>
<dbReference type="CDD" id="cd10027">
    <property type="entry name" value="UDG-F1-like"/>
    <property type="match status" value="1"/>
</dbReference>
<dbReference type="SMART" id="SM00987">
    <property type="entry name" value="UreE_C"/>
    <property type="match status" value="1"/>
</dbReference>
<evidence type="ECO:0000256" key="3">
    <source>
        <dbReference type="ARBA" id="ARBA00008184"/>
    </source>
</evidence>
<keyword evidence="6 9" id="KW-0227">DNA damage</keyword>
<dbReference type="PANTHER" id="PTHR11264">
    <property type="entry name" value="URACIL-DNA GLYCOSYLASE"/>
    <property type="match status" value="1"/>
</dbReference>
<dbReference type="NCBIfam" id="NF003589">
    <property type="entry name" value="PRK05254.1-2"/>
    <property type="match status" value="1"/>
</dbReference>
<dbReference type="InterPro" id="IPR018085">
    <property type="entry name" value="Ura-DNA_Glyclase_AS"/>
</dbReference>
<comment type="caution">
    <text evidence="13">The sequence shown here is derived from an EMBL/GenBank/DDBJ whole genome shotgun (WGS) entry which is preliminary data.</text>
</comment>
<evidence type="ECO:0000256" key="4">
    <source>
        <dbReference type="ARBA" id="ARBA00012030"/>
    </source>
</evidence>
<feature type="domain" description="Uracil-DNA glycosylase-like" evidence="12">
    <location>
        <begin position="50"/>
        <end position="211"/>
    </location>
</feature>
<organism evidence="13 14">
    <name type="scientific">Rhinopithecimicrobium faecis</name>
    <dbReference type="NCBI Taxonomy" id="2820698"/>
    <lineage>
        <taxon>Bacteria</taxon>
        <taxon>Pseudomonadati</taxon>
        <taxon>Bacteroidota</taxon>
        <taxon>Sphingobacteriia</taxon>
        <taxon>Sphingobacteriales</taxon>
        <taxon>Sphingobacteriaceae</taxon>
        <taxon>Rhinopithecimicrobium</taxon>
    </lineage>
</organism>
<dbReference type="GO" id="GO:0004844">
    <property type="term" value="F:uracil DNA N-glycosylase activity"/>
    <property type="evidence" value="ECO:0007669"/>
    <property type="project" value="UniProtKB-UniRule"/>
</dbReference>
<evidence type="ECO:0000256" key="11">
    <source>
        <dbReference type="RuleBase" id="RU003780"/>
    </source>
</evidence>
<evidence type="ECO:0000256" key="10">
    <source>
        <dbReference type="PROSITE-ProRule" id="PRU10072"/>
    </source>
</evidence>
<accession>A0A8T4HDI2</accession>
<comment type="catalytic activity">
    <reaction evidence="1 9 11">
        <text>Hydrolyzes single-stranded DNA or mismatched double-stranded DNA and polynucleotides, releasing free uracil.</text>
        <dbReference type="EC" id="3.2.2.27"/>
    </reaction>
</comment>
<sequence>MTARYDLSWEPIFSELFQQPFMQQLSAFIQEERAKHVVFPAEEDVFRAFKLTPLAEVKVVILGQDPYHNVGQAQGLSFSVPAGMAIPPSLRNIYKELADDIPGFDAAAAGDLSAWAQQGVLLLNATLTVRAHAAGSHQKKGWERFTDALITYISAHCPSVVFLLWGSYAQQKIKLIDTAKHKVLSTVHPSPLSSYRGFFGCKHFSQTNRFLEENGLTPIRW</sequence>
<protein>
    <recommendedName>
        <fullName evidence="5 9">Uracil-DNA glycosylase</fullName>
        <shortName evidence="9">UDG</shortName>
        <ecNumber evidence="4 9">3.2.2.27</ecNumber>
    </recommendedName>
</protein>
<evidence type="ECO:0000256" key="2">
    <source>
        <dbReference type="ARBA" id="ARBA00002631"/>
    </source>
</evidence>
<dbReference type="EMBL" id="JAGKSB010000007">
    <property type="protein sequence ID" value="MBP3943427.1"/>
    <property type="molecule type" value="Genomic_DNA"/>
</dbReference>
<evidence type="ECO:0000313" key="13">
    <source>
        <dbReference type="EMBL" id="MBP3943427.1"/>
    </source>
</evidence>
<keyword evidence="9" id="KW-0963">Cytoplasm</keyword>
<dbReference type="InterPro" id="IPR002043">
    <property type="entry name" value="UDG_fam1"/>
</dbReference>
<evidence type="ECO:0000256" key="8">
    <source>
        <dbReference type="ARBA" id="ARBA00023204"/>
    </source>
</evidence>
<dbReference type="NCBIfam" id="NF003588">
    <property type="entry name" value="PRK05254.1-1"/>
    <property type="match status" value="1"/>
</dbReference>
<evidence type="ECO:0000313" key="14">
    <source>
        <dbReference type="Proteomes" id="UP000679691"/>
    </source>
</evidence>
<evidence type="ECO:0000256" key="7">
    <source>
        <dbReference type="ARBA" id="ARBA00022801"/>
    </source>
</evidence>